<dbReference type="RefSeq" id="WP_188315264.1">
    <property type="nucleotide sequence ID" value="NZ_JABTCG010000005.1"/>
</dbReference>
<name>A0ABR7VJD5_9FLAO</name>
<dbReference type="Gene3D" id="3.40.50.1000">
    <property type="entry name" value="HAD superfamily/HAD-like"/>
    <property type="match status" value="1"/>
</dbReference>
<dbReference type="Pfam" id="PF08282">
    <property type="entry name" value="Hydrolase_3"/>
    <property type="match status" value="1"/>
</dbReference>
<keyword evidence="2" id="KW-1185">Reference proteome</keyword>
<dbReference type="Gene3D" id="3.30.1240.10">
    <property type="match status" value="1"/>
</dbReference>
<dbReference type="GO" id="GO:0016787">
    <property type="term" value="F:hydrolase activity"/>
    <property type="evidence" value="ECO:0007669"/>
    <property type="project" value="UniProtKB-KW"/>
</dbReference>
<comment type="caution">
    <text evidence="1">The sequence shown here is derived from an EMBL/GenBank/DDBJ whole genome shotgun (WGS) entry which is preliminary data.</text>
</comment>
<dbReference type="PROSITE" id="PS01228">
    <property type="entry name" value="COF_1"/>
    <property type="match status" value="1"/>
</dbReference>
<dbReference type="Proteomes" id="UP000598350">
    <property type="component" value="Unassembled WGS sequence"/>
</dbReference>
<dbReference type="SFLD" id="SFLDS00003">
    <property type="entry name" value="Haloacid_Dehalogenase"/>
    <property type="match status" value="1"/>
</dbReference>
<dbReference type="NCBIfam" id="TIGR01484">
    <property type="entry name" value="HAD-SF-IIB"/>
    <property type="match status" value="1"/>
</dbReference>
<dbReference type="InterPro" id="IPR000150">
    <property type="entry name" value="Cof"/>
</dbReference>
<keyword evidence="1" id="KW-0378">Hydrolase</keyword>
<organism evidence="1 2">
    <name type="scientific">Maribacter arenosus</name>
    <dbReference type="NCBI Taxonomy" id="1854708"/>
    <lineage>
        <taxon>Bacteria</taxon>
        <taxon>Pseudomonadati</taxon>
        <taxon>Bacteroidota</taxon>
        <taxon>Flavobacteriia</taxon>
        <taxon>Flavobacteriales</taxon>
        <taxon>Flavobacteriaceae</taxon>
        <taxon>Maribacter</taxon>
    </lineage>
</organism>
<dbReference type="InterPro" id="IPR023214">
    <property type="entry name" value="HAD_sf"/>
</dbReference>
<dbReference type="PRINTS" id="PR00119">
    <property type="entry name" value="CATATPASE"/>
</dbReference>
<sequence>MNHRILCSDLDGTLLSTKSDVSVFTIAEINRIKPTTKIILVSARMPKAMRYIQKDLGIENEPIICYNGALVLDMENEIHSTLLDVEIIETLYELTQTYNIQLGLYYKDEWFVEENSERVTKEILYTKAEPIYQKTSKTLKEWKSRKIGAHKIMLMGTFETIEGIMPQLKAEYHSVMNIYRSNDTLIEVSPKSVSKLTAINLLIKNSYSFKDVIAFGDNYNDSEMLQRVDCGVAVGNARDEVKSLADYITLENAQDGVAHFLKLHFKI</sequence>
<dbReference type="PANTHER" id="PTHR10000">
    <property type="entry name" value="PHOSPHOSERINE PHOSPHATASE"/>
    <property type="match status" value="1"/>
</dbReference>
<dbReference type="EMBL" id="JABTCG010000005">
    <property type="protein sequence ID" value="MBD0852164.1"/>
    <property type="molecule type" value="Genomic_DNA"/>
</dbReference>
<dbReference type="InterPro" id="IPR036412">
    <property type="entry name" value="HAD-like_sf"/>
</dbReference>
<dbReference type="InterPro" id="IPR006379">
    <property type="entry name" value="HAD-SF_hydro_IIB"/>
</dbReference>
<gene>
    <name evidence="1" type="ORF">HPE63_15890</name>
</gene>
<evidence type="ECO:0000313" key="2">
    <source>
        <dbReference type="Proteomes" id="UP000598350"/>
    </source>
</evidence>
<dbReference type="SFLD" id="SFLDG01140">
    <property type="entry name" value="C2.B:_Phosphomannomutase_and_P"/>
    <property type="match status" value="1"/>
</dbReference>
<proteinExistence type="predicted"/>
<dbReference type="PANTHER" id="PTHR10000:SF8">
    <property type="entry name" value="HAD SUPERFAMILY HYDROLASE-LIKE, TYPE 3"/>
    <property type="match status" value="1"/>
</dbReference>
<evidence type="ECO:0000313" key="1">
    <source>
        <dbReference type="EMBL" id="MBD0852164.1"/>
    </source>
</evidence>
<dbReference type="NCBIfam" id="TIGR00099">
    <property type="entry name" value="Cof-subfamily"/>
    <property type="match status" value="1"/>
</dbReference>
<dbReference type="SUPFAM" id="SSF56784">
    <property type="entry name" value="HAD-like"/>
    <property type="match status" value="1"/>
</dbReference>
<accession>A0ABR7VJD5</accession>
<protein>
    <submittedName>
        <fullName evidence="1">HAD family hydrolase</fullName>
    </submittedName>
</protein>
<reference evidence="1 2" key="1">
    <citation type="submission" date="2020-05" db="EMBL/GenBank/DDBJ databases">
        <title>The draft genome sequence of Maribacter arenosus CAU 1321.</title>
        <authorList>
            <person name="Mu L."/>
        </authorList>
    </citation>
    <scope>NUCLEOTIDE SEQUENCE [LARGE SCALE GENOMIC DNA]</scope>
    <source>
        <strain evidence="1 2">CAU 1321</strain>
    </source>
</reference>